<reference evidence="4 5" key="1">
    <citation type="submission" date="2016-10" db="EMBL/GenBank/DDBJ databases">
        <authorList>
            <person name="de Groot N.N."/>
        </authorList>
    </citation>
    <scope>NUCLEOTIDE SEQUENCE [LARGE SCALE GENOMIC DNA]</scope>
    <source>
        <strain evidence="4 5">DSM 16199</strain>
    </source>
</reference>
<sequence>MLIEGLLQAASEQLVTIRDDAKLIEAAKLLSAHTDLVVVCDGDGILRGVVTKTDVVRQISTCQGATCMCPVATVMTCDVALCRGADQLKVVSELMKQRHLKNIPAVDADNRPIGVLTARIILRSLLGDAEYEETQMIDFVKGIGYR</sequence>
<dbReference type="SMART" id="SM00116">
    <property type="entry name" value="CBS"/>
    <property type="match status" value="2"/>
</dbReference>
<evidence type="ECO:0000256" key="2">
    <source>
        <dbReference type="PROSITE-ProRule" id="PRU00703"/>
    </source>
</evidence>
<dbReference type="CDD" id="cd02205">
    <property type="entry name" value="CBS_pair_SF"/>
    <property type="match status" value="1"/>
</dbReference>
<keyword evidence="5" id="KW-1185">Reference proteome</keyword>
<feature type="domain" description="CBS" evidence="3">
    <location>
        <begin position="10"/>
        <end position="67"/>
    </location>
</feature>
<dbReference type="PROSITE" id="PS51371">
    <property type="entry name" value="CBS"/>
    <property type="match status" value="2"/>
</dbReference>
<dbReference type="Pfam" id="PF00571">
    <property type="entry name" value="CBS"/>
    <property type="match status" value="2"/>
</dbReference>
<dbReference type="PANTHER" id="PTHR43080">
    <property type="entry name" value="CBS DOMAIN-CONTAINING PROTEIN CBSX3, MITOCHONDRIAL"/>
    <property type="match status" value="1"/>
</dbReference>
<proteinExistence type="predicted"/>
<dbReference type="SUPFAM" id="SSF54631">
    <property type="entry name" value="CBS-domain pair"/>
    <property type="match status" value="1"/>
</dbReference>
<name>A0A1I4CQM9_9RHOB</name>
<dbReference type="Gene3D" id="3.10.580.10">
    <property type="entry name" value="CBS-domain"/>
    <property type="match status" value="1"/>
</dbReference>
<dbReference type="STRING" id="195913.SAMN04488004_102269"/>
<feature type="domain" description="CBS" evidence="3">
    <location>
        <begin position="75"/>
        <end position="133"/>
    </location>
</feature>
<evidence type="ECO:0000259" key="3">
    <source>
        <dbReference type="PROSITE" id="PS51371"/>
    </source>
</evidence>
<dbReference type="InterPro" id="IPR046342">
    <property type="entry name" value="CBS_dom_sf"/>
</dbReference>
<dbReference type="RefSeq" id="WP_090185294.1">
    <property type="nucleotide sequence ID" value="NZ_CAXYBM010000021.1"/>
</dbReference>
<evidence type="ECO:0000313" key="5">
    <source>
        <dbReference type="Proteomes" id="UP000199550"/>
    </source>
</evidence>
<accession>A0A1I4CQM9</accession>
<gene>
    <name evidence="4" type="ORF">SAMN04488004_102269</name>
</gene>
<dbReference type="InterPro" id="IPR000644">
    <property type="entry name" value="CBS_dom"/>
</dbReference>
<organism evidence="4 5">
    <name type="scientific">Loktanella salsilacus</name>
    <dbReference type="NCBI Taxonomy" id="195913"/>
    <lineage>
        <taxon>Bacteria</taxon>
        <taxon>Pseudomonadati</taxon>
        <taxon>Pseudomonadota</taxon>
        <taxon>Alphaproteobacteria</taxon>
        <taxon>Rhodobacterales</taxon>
        <taxon>Roseobacteraceae</taxon>
        <taxon>Loktanella</taxon>
    </lineage>
</organism>
<dbReference type="AlphaFoldDB" id="A0A1I4CQM9"/>
<protein>
    <submittedName>
        <fullName evidence="4">CBS domain-containing protein</fullName>
    </submittedName>
</protein>
<dbReference type="InterPro" id="IPR051257">
    <property type="entry name" value="Diverse_CBS-Domain"/>
</dbReference>
<dbReference type="Proteomes" id="UP000199550">
    <property type="component" value="Unassembled WGS sequence"/>
</dbReference>
<evidence type="ECO:0000313" key="4">
    <source>
        <dbReference type="EMBL" id="SFK82557.1"/>
    </source>
</evidence>
<dbReference type="PANTHER" id="PTHR43080:SF2">
    <property type="entry name" value="CBS DOMAIN-CONTAINING PROTEIN"/>
    <property type="match status" value="1"/>
</dbReference>
<dbReference type="EMBL" id="FOTF01000002">
    <property type="protein sequence ID" value="SFK82557.1"/>
    <property type="molecule type" value="Genomic_DNA"/>
</dbReference>
<evidence type="ECO:0000256" key="1">
    <source>
        <dbReference type="ARBA" id="ARBA00023122"/>
    </source>
</evidence>
<keyword evidence="1 2" id="KW-0129">CBS domain</keyword>